<dbReference type="AlphaFoldDB" id="A0A0H5P4T6"/>
<gene>
    <name evidence="2" type="ORF">ERS450000_05093</name>
</gene>
<dbReference type="InterPro" id="IPR017520">
    <property type="entry name" value="CHP03086"/>
</dbReference>
<dbReference type="EMBL" id="LN868939">
    <property type="protein sequence ID" value="CRY82677.1"/>
    <property type="molecule type" value="Genomic_DNA"/>
</dbReference>
<protein>
    <recommendedName>
        <fullName evidence="1">Mycothiol-dependent maleylpyruvate isomerase metal-binding domain-containing protein</fullName>
    </recommendedName>
</protein>
<dbReference type="Proteomes" id="UP000057820">
    <property type="component" value="Plasmid 2"/>
</dbReference>
<reference evidence="3" key="1">
    <citation type="submission" date="2015-03" db="EMBL/GenBank/DDBJ databases">
        <authorList>
            <consortium name="Pathogen Informatics"/>
        </authorList>
    </citation>
    <scope>NUCLEOTIDE SEQUENCE [LARGE SCALE GENOMIC DNA]</scope>
    <source>
        <strain evidence="3">NCTC11134</strain>
        <plasmid evidence="3">2</plasmid>
    </source>
</reference>
<dbReference type="KEGG" id="nfr:ERS450000_05093"/>
<feature type="domain" description="Mycothiol-dependent maleylpyruvate isomerase metal-binding" evidence="1">
    <location>
        <begin position="11"/>
        <end position="127"/>
    </location>
</feature>
<organism evidence="2 3">
    <name type="scientific">Nocardia farcinica</name>
    <dbReference type="NCBI Taxonomy" id="37329"/>
    <lineage>
        <taxon>Bacteria</taxon>
        <taxon>Bacillati</taxon>
        <taxon>Actinomycetota</taxon>
        <taxon>Actinomycetes</taxon>
        <taxon>Mycobacteriales</taxon>
        <taxon>Nocardiaceae</taxon>
        <taxon>Nocardia</taxon>
    </lineage>
</organism>
<evidence type="ECO:0000259" key="1">
    <source>
        <dbReference type="Pfam" id="PF11716"/>
    </source>
</evidence>
<accession>A0A0H5P4T6</accession>
<keyword evidence="2" id="KW-0614">Plasmid</keyword>
<proteinExistence type="predicted"/>
<sequence length="187" mass="19702">MDTVLGRIDSALDTTAAIVAAVDDDRLTAPTPCADWDVRTVLNHLVGGMHTFAAKLSDNDSGAGTAQGWLGSDPQAAYAAAAEIDRAAWRRPDVPTATLHLPIGPAPAPAAALVHLTELVVHGLDVAVAVDRVDLVDEAMCAHLLETMLAYHGIDPYRALGAFGAELPVEDDAPAHRKLLAYTGRKW</sequence>
<dbReference type="NCBIfam" id="TIGR03086">
    <property type="entry name" value="TIGR03086 family metal-binding protein"/>
    <property type="match status" value="1"/>
</dbReference>
<dbReference type="Gene3D" id="1.20.120.450">
    <property type="entry name" value="dinb family like domain"/>
    <property type="match status" value="1"/>
</dbReference>
<dbReference type="InterPro" id="IPR017517">
    <property type="entry name" value="Maleyloyr_isom"/>
</dbReference>
<evidence type="ECO:0000313" key="3">
    <source>
        <dbReference type="Proteomes" id="UP000057820"/>
    </source>
</evidence>
<evidence type="ECO:0000313" key="2">
    <source>
        <dbReference type="EMBL" id="CRY82677.1"/>
    </source>
</evidence>
<geneLocation type="plasmid" evidence="2">
    <name>2</name>
</geneLocation>
<dbReference type="Pfam" id="PF11716">
    <property type="entry name" value="MDMPI_N"/>
    <property type="match status" value="1"/>
</dbReference>
<dbReference type="SUPFAM" id="SSF109854">
    <property type="entry name" value="DinB/YfiT-like putative metalloenzymes"/>
    <property type="match status" value="1"/>
</dbReference>
<dbReference type="RefSeq" id="WP_060594453.1">
    <property type="nucleotide sequence ID" value="NZ_CP031418.1"/>
</dbReference>
<dbReference type="GO" id="GO:0046872">
    <property type="term" value="F:metal ion binding"/>
    <property type="evidence" value="ECO:0007669"/>
    <property type="project" value="InterPro"/>
</dbReference>
<dbReference type="InterPro" id="IPR034660">
    <property type="entry name" value="DinB/YfiT-like"/>
</dbReference>
<dbReference type="NCBIfam" id="TIGR03083">
    <property type="entry name" value="maleylpyruvate isomerase family mycothiol-dependent enzyme"/>
    <property type="match status" value="1"/>
</dbReference>
<name>A0A0H5P4T6_NOCFR</name>
<dbReference type="InterPro" id="IPR024344">
    <property type="entry name" value="MDMPI_metal-binding"/>
</dbReference>